<dbReference type="EMBL" id="CP074347">
    <property type="protein sequence ID" value="USV02367.1"/>
    <property type="molecule type" value="Genomic_DNA"/>
</dbReference>
<gene>
    <name evidence="1" type="ORF">KFQ06_07615</name>
</gene>
<proteinExistence type="predicted"/>
<dbReference type="RefSeq" id="WP_252961660.1">
    <property type="nucleotide sequence ID" value="NZ_CAMIPH010000021.1"/>
</dbReference>
<sequence>MQEQNEIQTMADPSDLDILAASDGYTKIGGFYQQEGNGDIGKTSSIDDVAGKRGHYDVYPTTEVPLSGAALIFGGDNYRGVAVVNNNGAMVTRLVYKGVPATDTIHHPYVIPSGRVDETGAELRVMKVPYKNGFGTNNEFEMEFGLRNNGQPRVIVRPPKVSSALGDDSLAIELADEKKFISNKSFAVVRVPSETVANTLDPKVSYIVRAGRTASGTVHLKFNLNNAEELVTAITAGQYFAYLSCKKIGAAGYGLYPLVGNAQKYADGVWLHIAPESFTLEPDGTAIDSANTPGTDNNFPACGYEDIKIILSTEKMAAGVNLSDRYNGFHSDVVFPYALVKAIKDNVRFPLPYINKTIVSAVDFAANKTTSETLAVVNTGYVWDLKYNQTIAGQNNDAKNKTMTDILGQYAPYDYVFMLFYLPNNAGYSL</sequence>
<keyword evidence="2" id="KW-1185">Reference proteome</keyword>
<evidence type="ECO:0008006" key="3">
    <source>
        <dbReference type="Google" id="ProtNLM"/>
    </source>
</evidence>
<dbReference type="Proteomes" id="UP001056873">
    <property type="component" value="Chromosome"/>
</dbReference>
<accession>A0ABY5CWL0</accession>
<reference evidence="1" key="1">
    <citation type="journal article" date="2022" name="BMC Genomics">
        <title>Genome sequence of the entomopathogenic Serratia entomophila isolate 626 and characterisation of the species specific itaconate degradation pathway.</title>
        <authorList>
            <person name="Vaughan A.L."/>
            <person name="Altermann E."/>
            <person name="Glare T.R."/>
            <person name="Hurst M.R.H."/>
        </authorList>
    </citation>
    <scope>NUCLEOTIDE SEQUENCE</scope>
    <source>
        <strain evidence="1">626</strain>
    </source>
</reference>
<organism evidence="1 2">
    <name type="scientific">Serratia entomophila</name>
    <dbReference type="NCBI Taxonomy" id="42906"/>
    <lineage>
        <taxon>Bacteria</taxon>
        <taxon>Pseudomonadati</taxon>
        <taxon>Pseudomonadota</taxon>
        <taxon>Gammaproteobacteria</taxon>
        <taxon>Enterobacterales</taxon>
        <taxon>Yersiniaceae</taxon>
        <taxon>Serratia</taxon>
    </lineage>
</organism>
<evidence type="ECO:0000313" key="2">
    <source>
        <dbReference type="Proteomes" id="UP001056873"/>
    </source>
</evidence>
<name>A0ABY5CWL0_9GAMM</name>
<protein>
    <recommendedName>
        <fullName evidence="3">IgGFc-binding protein N-terminal domain-containing protein</fullName>
    </recommendedName>
</protein>
<evidence type="ECO:0000313" key="1">
    <source>
        <dbReference type="EMBL" id="USV02367.1"/>
    </source>
</evidence>